<dbReference type="AlphaFoldDB" id="A0A916NEY3"/>
<gene>
    <name evidence="1" type="ORF">CRYO30217_00093</name>
</gene>
<sequence>MKIVCPYRVLFVSKYLNLNTRVKALLSNELSHQNVETVCYTNLDFFHKGFYINYDLAFIDVSSLTTSQFVKLNALHKNWHFLRLILLVERASASKLSVFFEKLQDNCVKNEFEYLTIDNYSNELLGLACLNYCKESLNLLK</sequence>
<evidence type="ECO:0000313" key="2">
    <source>
        <dbReference type="Proteomes" id="UP000683507"/>
    </source>
</evidence>
<name>A0A916NEY3_9FLAO</name>
<dbReference type="RefSeq" id="WP_258540338.1">
    <property type="nucleotide sequence ID" value="NZ_OU015584.1"/>
</dbReference>
<organism evidence="1 2">
    <name type="scientific">Parvicella tangerina</name>
    <dbReference type="NCBI Taxonomy" id="2829795"/>
    <lineage>
        <taxon>Bacteria</taxon>
        <taxon>Pseudomonadati</taxon>
        <taxon>Bacteroidota</taxon>
        <taxon>Flavobacteriia</taxon>
        <taxon>Flavobacteriales</taxon>
        <taxon>Parvicellaceae</taxon>
        <taxon>Parvicella</taxon>
    </lineage>
</organism>
<accession>A0A916NEY3</accession>
<keyword evidence="2" id="KW-1185">Reference proteome</keyword>
<reference evidence="1" key="1">
    <citation type="submission" date="2021-04" db="EMBL/GenBank/DDBJ databases">
        <authorList>
            <person name="Rodrigo-Torres L."/>
            <person name="Arahal R. D."/>
            <person name="Lucena T."/>
        </authorList>
    </citation>
    <scope>NUCLEOTIDE SEQUENCE</scope>
    <source>
        <strain evidence="1">AS29M-1</strain>
    </source>
</reference>
<proteinExistence type="predicted"/>
<protein>
    <submittedName>
        <fullName evidence="1">Uncharacterized protein</fullName>
    </submittedName>
</protein>
<evidence type="ECO:0000313" key="1">
    <source>
        <dbReference type="EMBL" id="CAG5076385.1"/>
    </source>
</evidence>
<dbReference type="EMBL" id="OU015584">
    <property type="protein sequence ID" value="CAG5076385.1"/>
    <property type="molecule type" value="Genomic_DNA"/>
</dbReference>
<dbReference type="Proteomes" id="UP000683507">
    <property type="component" value="Chromosome"/>
</dbReference>
<dbReference type="KEGG" id="ptan:CRYO30217_00093"/>